<evidence type="ECO:0000313" key="2">
    <source>
        <dbReference type="EMBL" id="KAG7567001.1"/>
    </source>
</evidence>
<dbReference type="AlphaFoldDB" id="A0A8K0JQP0"/>
<comment type="caution">
    <text evidence="2">The sequence shown here is derived from an EMBL/GenBank/DDBJ whole genome shotgun (WGS) entry which is preliminary data.</text>
</comment>
<dbReference type="EMBL" id="JABELV010000017">
    <property type="protein sequence ID" value="KAG7567001.1"/>
    <property type="molecule type" value="Genomic_DNA"/>
</dbReference>
<evidence type="ECO:0000256" key="1">
    <source>
        <dbReference type="SAM" id="MobiDB-lite"/>
    </source>
</evidence>
<feature type="compositionally biased region" description="Basic residues" evidence="1">
    <location>
        <begin position="210"/>
        <end position="227"/>
    </location>
</feature>
<name>A0A8K0JQP0_9TREE</name>
<protein>
    <submittedName>
        <fullName evidence="2">Uncharacterized protein</fullName>
    </submittedName>
</protein>
<reference evidence="2" key="1">
    <citation type="submission" date="2020-04" db="EMBL/GenBank/DDBJ databases">
        <title>Analysis of mating type loci in Filobasidium floriforme.</title>
        <authorList>
            <person name="Nowrousian M."/>
        </authorList>
    </citation>
    <scope>NUCLEOTIDE SEQUENCE</scope>
    <source>
        <strain evidence="2">CBS 6242</strain>
    </source>
</reference>
<feature type="compositionally biased region" description="Acidic residues" evidence="1">
    <location>
        <begin position="615"/>
        <end position="637"/>
    </location>
</feature>
<feature type="region of interest" description="Disordered" evidence="1">
    <location>
        <begin position="549"/>
        <end position="654"/>
    </location>
</feature>
<feature type="compositionally biased region" description="Basic residues" evidence="1">
    <location>
        <begin position="124"/>
        <end position="134"/>
    </location>
</feature>
<feature type="region of interest" description="Disordered" evidence="1">
    <location>
        <begin position="178"/>
        <end position="227"/>
    </location>
</feature>
<gene>
    <name evidence="2" type="ORF">FFLO_01260</name>
</gene>
<feature type="region of interest" description="Disordered" evidence="1">
    <location>
        <begin position="124"/>
        <end position="144"/>
    </location>
</feature>
<feature type="compositionally biased region" description="Polar residues" evidence="1">
    <location>
        <begin position="454"/>
        <end position="464"/>
    </location>
</feature>
<sequence>MSIPNATPSSQYRLHLSPLPPPPTLPPAEILKFFSRFGTPTEFYRPGLDGLGQERDYGFLGMDFGEKGEKGLSRCISMTSSSVWRGIKLKVSLAKPDYLVRLSNEQNPPPPPAATLLKQARAAKLKKRRDRKRRIADADGGRMDGDMRVVSEEIVKAGVRKYWHAVPGEDHTILRPIYTRPTHPLPSSSTPSIPTSSKPGPTSSSNATPLKRKKQRKSRTKPPVRAKRVWLDPTGWDRQYRMYEDGDGQSQDQELQGKEADGMWVWQEEEVNDEVEGRWFFKLAQGDEFATSSSSQEHEDEEMLAQEPVETVPSRQRRVQTVLHNLAEESIWPAEYLDIVPTVSGKGANAKGKVQKAGGNKKEEVLRLEEMDVGGLEDEDGLWGTVGSTGGMDGGLFDEPVGGAVKVDIAVPGPGLTRGVKRTARESVDDGEDEDEEEELAGLEDDDLFGGLPKSTTTKESSASPLFGNAALPPASSSKRQKKGQALPSDISNDFTDAESDVESSSSSSSGLFGTRSEKEAPVLQAGKGASLKDVVKTEKKAGLAVLSALGFDLDEPRTDASSSKAKAVVLQDESSGEESDWAPAMRLRGGATDAEIGSASSSSSSGTGSSSESSSEEDSSSEESSSDDSSDEEEGDVEMKTETKEVTRQQTLKDMFAPKADEAGFSLLAGLDLELDSDLEDEAPVARPAAAQPVAPVFIPAPVISSAGKADLFAPEAGKPFFFFDTAKALAPPGEAMGPQLLGKKWLGSVQTLQGETIEVKPFVRTETDEQMTQAWKNSKVELTREWKKRHREAVKRVKRGMGSGGANVGEFAE</sequence>
<feature type="region of interest" description="Disordered" evidence="1">
    <location>
        <begin position="412"/>
        <end position="534"/>
    </location>
</feature>
<feature type="compositionally biased region" description="Acidic residues" evidence="1">
    <location>
        <begin position="429"/>
        <end position="448"/>
    </location>
</feature>
<feature type="region of interest" description="Disordered" evidence="1">
    <location>
        <begin position="290"/>
        <end position="312"/>
    </location>
</feature>
<organism evidence="2 3">
    <name type="scientific">Filobasidium floriforme</name>
    <dbReference type="NCBI Taxonomy" id="5210"/>
    <lineage>
        <taxon>Eukaryota</taxon>
        <taxon>Fungi</taxon>
        <taxon>Dikarya</taxon>
        <taxon>Basidiomycota</taxon>
        <taxon>Agaricomycotina</taxon>
        <taxon>Tremellomycetes</taxon>
        <taxon>Filobasidiales</taxon>
        <taxon>Filobasidiaceae</taxon>
        <taxon>Filobasidium</taxon>
    </lineage>
</organism>
<proteinExistence type="predicted"/>
<accession>A0A8K0JQP0</accession>
<feature type="compositionally biased region" description="Low complexity" evidence="1">
    <location>
        <begin position="598"/>
        <end position="614"/>
    </location>
</feature>
<evidence type="ECO:0000313" key="3">
    <source>
        <dbReference type="Proteomes" id="UP000812966"/>
    </source>
</evidence>
<feature type="compositionally biased region" description="Basic and acidic residues" evidence="1">
    <location>
        <begin position="638"/>
        <end position="648"/>
    </location>
</feature>
<keyword evidence="3" id="KW-1185">Reference proteome</keyword>
<dbReference type="Proteomes" id="UP000812966">
    <property type="component" value="Unassembled WGS sequence"/>
</dbReference>
<feature type="compositionally biased region" description="Low complexity" evidence="1">
    <location>
        <begin position="179"/>
        <end position="205"/>
    </location>
</feature>
<feature type="compositionally biased region" description="Basic and acidic residues" evidence="1">
    <location>
        <begin position="135"/>
        <end position="144"/>
    </location>
</feature>